<name>A0ABS4JGA3_9BACL</name>
<dbReference type="PANTHER" id="PTHR36110">
    <property type="entry name" value="RING-CLEAVING DIOXYGENASE MHQE-RELATED"/>
    <property type="match status" value="1"/>
</dbReference>
<gene>
    <name evidence="2" type="ORF">J2Z69_001769</name>
</gene>
<accession>A0ABS4JGA3</accession>
<evidence type="ECO:0000313" key="2">
    <source>
        <dbReference type="EMBL" id="MBP2000738.1"/>
    </source>
</evidence>
<dbReference type="EMBL" id="JAGGLD010000002">
    <property type="protein sequence ID" value="MBP2000738.1"/>
    <property type="molecule type" value="Genomic_DNA"/>
</dbReference>
<keyword evidence="3" id="KW-1185">Reference proteome</keyword>
<dbReference type="PANTHER" id="PTHR36110:SF2">
    <property type="entry name" value="RING-CLEAVING DIOXYGENASE MHQE-RELATED"/>
    <property type="match status" value="1"/>
</dbReference>
<dbReference type="PROSITE" id="PS51819">
    <property type="entry name" value="VOC"/>
    <property type="match status" value="2"/>
</dbReference>
<feature type="domain" description="VOC" evidence="1">
    <location>
        <begin position="7"/>
        <end position="131"/>
    </location>
</feature>
<dbReference type="Pfam" id="PF00903">
    <property type="entry name" value="Glyoxalase"/>
    <property type="match status" value="2"/>
</dbReference>
<feature type="domain" description="VOC" evidence="1">
    <location>
        <begin position="152"/>
        <end position="269"/>
    </location>
</feature>
<organism evidence="2 3">
    <name type="scientific">Paenibacillus shirakamiensis</name>
    <dbReference type="NCBI Taxonomy" id="1265935"/>
    <lineage>
        <taxon>Bacteria</taxon>
        <taxon>Bacillati</taxon>
        <taxon>Bacillota</taxon>
        <taxon>Bacilli</taxon>
        <taxon>Bacillales</taxon>
        <taxon>Paenibacillaceae</taxon>
        <taxon>Paenibacillus</taxon>
    </lineage>
</organism>
<dbReference type="InterPro" id="IPR052537">
    <property type="entry name" value="Extradiol_RC_dioxygenase"/>
</dbReference>
<dbReference type="InterPro" id="IPR029068">
    <property type="entry name" value="Glyas_Bleomycin-R_OHBP_Dase"/>
</dbReference>
<sequence length="316" mass="35108">MSQITAGIHHITAFVTNPQQNVDFYAGVLGLHLVKKTINFDAPEVYHLYFGDQVGSPGTAMTFFPWPNSRMGTIGGGQVGIVTFAVPVGTLGFWEERLSRLDIATEKVERFSELFLQFKDHDGLKLEMVERAEGAQSKWSFGGVSAEKAIKGFGGALLLSTAPDKTQHLLEHTMGLTRVGEEAGLVRYRSIGDIGNIIDINMQPVPWGQGGSGTIHHIAWRAKDDADQLAWREWVEENGYSPTPVVDRQYFNAVYFREAGGILFEIATDTPGFDNDEPTEQLGQKLMLPEWFEPHRSEIEANLLPFEVRVLKGDLS</sequence>
<comment type="caution">
    <text evidence="2">The sequence shown here is derived from an EMBL/GenBank/DDBJ whole genome shotgun (WGS) entry which is preliminary data.</text>
</comment>
<dbReference type="InterPro" id="IPR037523">
    <property type="entry name" value="VOC_core"/>
</dbReference>
<proteinExistence type="predicted"/>
<dbReference type="Proteomes" id="UP001519288">
    <property type="component" value="Unassembled WGS sequence"/>
</dbReference>
<evidence type="ECO:0000259" key="1">
    <source>
        <dbReference type="PROSITE" id="PS51819"/>
    </source>
</evidence>
<dbReference type="CDD" id="cd08347">
    <property type="entry name" value="PcpA_C_like"/>
    <property type="match status" value="1"/>
</dbReference>
<evidence type="ECO:0000313" key="3">
    <source>
        <dbReference type="Proteomes" id="UP001519288"/>
    </source>
</evidence>
<dbReference type="RefSeq" id="WP_209861174.1">
    <property type="nucleotide sequence ID" value="NZ_JAGGLD010000002.1"/>
</dbReference>
<dbReference type="SUPFAM" id="SSF54593">
    <property type="entry name" value="Glyoxalase/Bleomycin resistance protein/Dihydroxybiphenyl dioxygenase"/>
    <property type="match status" value="1"/>
</dbReference>
<dbReference type="InterPro" id="IPR004360">
    <property type="entry name" value="Glyas_Fos-R_dOase_dom"/>
</dbReference>
<reference evidence="2 3" key="1">
    <citation type="submission" date="2021-03" db="EMBL/GenBank/DDBJ databases">
        <title>Genomic Encyclopedia of Type Strains, Phase IV (KMG-IV): sequencing the most valuable type-strain genomes for metagenomic binning, comparative biology and taxonomic classification.</title>
        <authorList>
            <person name="Goeker M."/>
        </authorList>
    </citation>
    <scope>NUCLEOTIDE SEQUENCE [LARGE SCALE GENOMIC DNA]</scope>
    <source>
        <strain evidence="2 3">DSM 26806</strain>
    </source>
</reference>
<dbReference type="Gene3D" id="3.10.180.10">
    <property type="entry name" value="2,3-Dihydroxybiphenyl 1,2-Dioxygenase, domain 1"/>
    <property type="match status" value="2"/>
</dbReference>
<protein>
    <submittedName>
        <fullName evidence="2">Glyoxalase family protein</fullName>
    </submittedName>
</protein>